<dbReference type="AlphaFoldDB" id="A0A9W6PF79"/>
<dbReference type="InterPro" id="IPR002502">
    <property type="entry name" value="Amidase_domain"/>
</dbReference>
<proteinExistence type="predicted"/>
<dbReference type="Pfam" id="PF01510">
    <property type="entry name" value="Amidase_2"/>
    <property type="match status" value="1"/>
</dbReference>
<dbReference type="InterPro" id="IPR002477">
    <property type="entry name" value="Peptidoglycan-bd-like"/>
</dbReference>
<dbReference type="Proteomes" id="UP001165143">
    <property type="component" value="Unassembled WGS sequence"/>
</dbReference>
<dbReference type="OrthoDB" id="514320at2"/>
<dbReference type="InterPro" id="IPR036365">
    <property type="entry name" value="PGBD-like_sf"/>
</dbReference>
<dbReference type="InterPro" id="IPR036505">
    <property type="entry name" value="Amidase/PGRP_sf"/>
</dbReference>
<organism evidence="2 3">
    <name type="scientific">Kitasatospora phosalacinea</name>
    <dbReference type="NCBI Taxonomy" id="2065"/>
    <lineage>
        <taxon>Bacteria</taxon>
        <taxon>Bacillati</taxon>
        <taxon>Actinomycetota</taxon>
        <taxon>Actinomycetes</taxon>
        <taxon>Kitasatosporales</taxon>
        <taxon>Streptomycetaceae</taxon>
        <taxon>Kitasatospora</taxon>
    </lineage>
</organism>
<dbReference type="EMBL" id="BSRX01000009">
    <property type="protein sequence ID" value="GLW53980.1"/>
    <property type="molecule type" value="Genomic_DNA"/>
</dbReference>
<dbReference type="GO" id="GO:0009253">
    <property type="term" value="P:peptidoglycan catabolic process"/>
    <property type="evidence" value="ECO:0007669"/>
    <property type="project" value="InterPro"/>
</dbReference>
<dbReference type="RefSeq" id="WP_051776760.1">
    <property type="nucleotide sequence ID" value="NZ_BSRX01000009.1"/>
</dbReference>
<evidence type="ECO:0000259" key="1">
    <source>
        <dbReference type="SMART" id="SM00644"/>
    </source>
</evidence>
<sequence>MARFDRATWRPVINRTPNGRTEQRGLVLHVQADDTSPFGWFNQSSSQASSDFWVSKSGSIEQYVDTGSDRAWAQAAGNRVYASVETEGYPSEPLTPAQIEGVAQIYAWGARLWGWPLQVVDNTTDRGLTWHGAGGSAWGGHPDCPGEIRKAQRGAIIARAAELLGAPTAPTAPAPPTRPAPTAPAWPGRYISLRSPYMRGDDVRRWQERMRARGWQLDVDGVYGPKSAAAARAFQIEKRLTPDSIIGPATWAAAWTAPVT</sequence>
<accession>A0A9W6PF79</accession>
<evidence type="ECO:0000313" key="2">
    <source>
        <dbReference type="EMBL" id="GLW53980.1"/>
    </source>
</evidence>
<dbReference type="Pfam" id="PF01471">
    <property type="entry name" value="PG_binding_1"/>
    <property type="match status" value="1"/>
</dbReference>
<reference evidence="2" key="1">
    <citation type="submission" date="2023-02" db="EMBL/GenBank/DDBJ databases">
        <title>Kitasatospora phosalacinea NBRC 14362.</title>
        <authorList>
            <person name="Ichikawa N."/>
            <person name="Sato H."/>
            <person name="Tonouchi N."/>
        </authorList>
    </citation>
    <scope>NUCLEOTIDE SEQUENCE</scope>
    <source>
        <strain evidence="2">NBRC 14362</strain>
    </source>
</reference>
<dbReference type="Gene3D" id="1.10.101.10">
    <property type="entry name" value="PGBD-like superfamily/PGBD"/>
    <property type="match status" value="1"/>
</dbReference>
<name>A0A9W6PF79_9ACTN</name>
<dbReference type="SUPFAM" id="SSF47090">
    <property type="entry name" value="PGBD-like"/>
    <property type="match status" value="1"/>
</dbReference>
<dbReference type="SMART" id="SM00644">
    <property type="entry name" value="Ami_2"/>
    <property type="match status" value="1"/>
</dbReference>
<protein>
    <recommendedName>
        <fullName evidence="1">N-acetylmuramoyl-L-alanine amidase domain-containing protein</fullName>
    </recommendedName>
</protein>
<feature type="domain" description="N-acetylmuramoyl-L-alanine amidase" evidence="1">
    <location>
        <begin position="12"/>
        <end position="146"/>
    </location>
</feature>
<dbReference type="Gene3D" id="3.40.80.10">
    <property type="entry name" value="Peptidoglycan recognition protein-like"/>
    <property type="match status" value="1"/>
</dbReference>
<dbReference type="GO" id="GO:0008745">
    <property type="term" value="F:N-acetylmuramoyl-L-alanine amidase activity"/>
    <property type="evidence" value="ECO:0007669"/>
    <property type="project" value="InterPro"/>
</dbReference>
<comment type="caution">
    <text evidence="2">The sequence shown here is derived from an EMBL/GenBank/DDBJ whole genome shotgun (WGS) entry which is preliminary data.</text>
</comment>
<dbReference type="SUPFAM" id="SSF55846">
    <property type="entry name" value="N-acetylmuramoyl-L-alanine amidase-like"/>
    <property type="match status" value="1"/>
</dbReference>
<evidence type="ECO:0000313" key="3">
    <source>
        <dbReference type="Proteomes" id="UP001165143"/>
    </source>
</evidence>
<gene>
    <name evidence="2" type="ORF">Kpho01_19910</name>
</gene>
<dbReference type="InterPro" id="IPR036366">
    <property type="entry name" value="PGBDSf"/>
</dbReference>